<dbReference type="OrthoDB" id="9794041at2"/>
<accession>A0A6I0EQA7</accession>
<keyword evidence="2" id="KW-1185">Reference proteome</keyword>
<gene>
    <name evidence="1" type="ORF">F9B85_08950</name>
</gene>
<protein>
    <submittedName>
        <fullName evidence="1">GatB/YqeY domain-containing protein</fullName>
    </submittedName>
</protein>
<dbReference type="InterPro" id="IPR003789">
    <property type="entry name" value="Asn/Gln_tRNA_amidoTrase-B-like"/>
</dbReference>
<dbReference type="Gene3D" id="1.10.10.410">
    <property type="match status" value="1"/>
</dbReference>
<dbReference type="EMBL" id="WBXO01000006">
    <property type="protein sequence ID" value="KAB2952284.1"/>
    <property type="molecule type" value="Genomic_DNA"/>
</dbReference>
<dbReference type="SUPFAM" id="SSF89095">
    <property type="entry name" value="GatB/YqeY motif"/>
    <property type="match status" value="1"/>
</dbReference>
<dbReference type="AlphaFoldDB" id="A0A6I0EQA7"/>
<dbReference type="GO" id="GO:0016884">
    <property type="term" value="F:carbon-nitrogen ligase activity, with glutamine as amido-N-donor"/>
    <property type="evidence" value="ECO:0007669"/>
    <property type="project" value="InterPro"/>
</dbReference>
<dbReference type="InterPro" id="IPR023168">
    <property type="entry name" value="GatB_Yqey_C_2"/>
</dbReference>
<comment type="caution">
    <text evidence="1">The sequence shown here is derived from an EMBL/GenBank/DDBJ whole genome shotgun (WGS) entry which is preliminary data.</text>
</comment>
<reference evidence="1 2" key="1">
    <citation type="submission" date="2019-10" db="EMBL/GenBank/DDBJ databases">
        <title>Whole-genome sequence of the extremophile Heliorestis acidaminivorans DSM 24790.</title>
        <authorList>
            <person name="Kyndt J.A."/>
            <person name="Meyer T.E."/>
        </authorList>
    </citation>
    <scope>NUCLEOTIDE SEQUENCE [LARGE SCALE GENOMIC DNA]</scope>
    <source>
        <strain evidence="1 2">DSM 24790</strain>
    </source>
</reference>
<dbReference type="PANTHER" id="PTHR28055">
    <property type="entry name" value="ALTERED INHERITANCE OF MITOCHONDRIA PROTEIN 41, MITOCHONDRIAL"/>
    <property type="match status" value="1"/>
</dbReference>
<proteinExistence type="predicted"/>
<evidence type="ECO:0000313" key="1">
    <source>
        <dbReference type="EMBL" id="KAB2952284.1"/>
    </source>
</evidence>
<dbReference type="RefSeq" id="WP_151620080.1">
    <property type="nucleotide sequence ID" value="NZ_WBXO01000006.1"/>
</dbReference>
<dbReference type="Proteomes" id="UP000468766">
    <property type="component" value="Unassembled WGS sequence"/>
</dbReference>
<name>A0A6I0EQA7_9FIRM</name>
<dbReference type="InterPro" id="IPR019004">
    <property type="entry name" value="YqeY/Aim41"/>
</dbReference>
<sequence>MSLKQQLSEDMKAAMKEKEAGKFRLSVIRMARSAIQKLEIDKRRELTDEEVMDVLSKEVKQRRDSIHEYEKAGRSEVVAKLNEEIALLTAYLPQQLSEAEIRSLVHEAVTVTGAQGPRDMGKLMSTLMPKVKGRADGKIVNQIVKEILN</sequence>
<dbReference type="Pfam" id="PF09424">
    <property type="entry name" value="YqeY"/>
    <property type="match status" value="1"/>
</dbReference>
<dbReference type="InterPro" id="IPR042184">
    <property type="entry name" value="YqeY/Aim41_N"/>
</dbReference>
<dbReference type="PANTHER" id="PTHR28055:SF1">
    <property type="entry name" value="ALTERED INHERITANCE OF MITOCHONDRIA PROTEIN 41, MITOCHONDRIAL"/>
    <property type="match status" value="1"/>
</dbReference>
<dbReference type="Gene3D" id="1.10.1510.10">
    <property type="entry name" value="Uncharacterised protein YqeY/AIM41 PF09424, N-terminal domain"/>
    <property type="match status" value="1"/>
</dbReference>
<organism evidence="1 2">
    <name type="scientific">Heliorestis acidaminivorans</name>
    <dbReference type="NCBI Taxonomy" id="553427"/>
    <lineage>
        <taxon>Bacteria</taxon>
        <taxon>Bacillati</taxon>
        <taxon>Bacillota</taxon>
        <taxon>Clostridia</taxon>
        <taxon>Eubacteriales</taxon>
        <taxon>Heliobacteriaceae</taxon>
        <taxon>Heliorestis</taxon>
    </lineage>
</organism>
<evidence type="ECO:0000313" key="2">
    <source>
        <dbReference type="Proteomes" id="UP000468766"/>
    </source>
</evidence>